<name>A0A3P5YKJ0_BRACM</name>
<gene>
    <name evidence="2" type="ORF">BRAA09T41126Z</name>
</gene>
<evidence type="ECO:0000256" key="1">
    <source>
        <dbReference type="SAM" id="Phobius"/>
    </source>
</evidence>
<reference evidence="2" key="1">
    <citation type="submission" date="2018-11" db="EMBL/GenBank/DDBJ databases">
        <authorList>
            <consortium name="Genoscope - CEA"/>
            <person name="William W."/>
        </authorList>
    </citation>
    <scope>NUCLEOTIDE SEQUENCE</scope>
</reference>
<proteinExistence type="predicted"/>
<protein>
    <recommendedName>
        <fullName evidence="3">Ferric oxidoreductase domain-containing protein</fullName>
    </recommendedName>
</protein>
<accession>A0A3P5YKJ0</accession>
<feature type="transmembrane region" description="Helical" evidence="1">
    <location>
        <begin position="34"/>
        <end position="56"/>
    </location>
</feature>
<evidence type="ECO:0000313" key="2">
    <source>
        <dbReference type="EMBL" id="VDC63515.1"/>
    </source>
</evidence>
<keyword evidence="1" id="KW-0472">Membrane</keyword>
<dbReference type="AlphaFoldDB" id="A0A3P5YKJ0"/>
<evidence type="ECO:0008006" key="3">
    <source>
        <dbReference type="Google" id="ProtNLM"/>
    </source>
</evidence>
<dbReference type="EMBL" id="LR031568">
    <property type="protein sequence ID" value="VDC63515.1"/>
    <property type="molecule type" value="Genomic_DNA"/>
</dbReference>
<keyword evidence="1" id="KW-1133">Transmembrane helix</keyword>
<organism evidence="2">
    <name type="scientific">Brassica campestris</name>
    <name type="common">Field mustard</name>
    <dbReference type="NCBI Taxonomy" id="3711"/>
    <lineage>
        <taxon>Eukaryota</taxon>
        <taxon>Viridiplantae</taxon>
        <taxon>Streptophyta</taxon>
        <taxon>Embryophyta</taxon>
        <taxon>Tracheophyta</taxon>
        <taxon>Spermatophyta</taxon>
        <taxon>Magnoliopsida</taxon>
        <taxon>eudicotyledons</taxon>
        <taxon>Gunneridae</taxon>
        <taxon>Pentapetalae</taxon>
        <taxon>rosids</taxon>
        <taxon>malvids</taxon>
        <taxon>Brassicales</taxon>
        <taxon>Brassicaceae</taxon>
        <taxon>Brassiceae</taxon>
        <taxon>Brassica</taxon>
    </lineage>
</organism>
<keyword evidence="1" id="KW-0812">Transmembrane</keyword>
<sequence length="61" mass="7338">MILPLVITLVLLVMIIWLKRNLQRSSRPLTNHQIYIFILFPILLLHTLSHLLDFFLSKRRD</sequence>